<organism evidence="5 6">
    <name type="scientific">Nonomuraea bangladeshensis</name>
    <dbReference type="NCBI Taxonomy" id="404385"/>
    <lineage>
        <taxon>Bacteria</taxon>
        <taxon>Bacillati</taxon>
        <taxon>Actinomycetota</taxon>
        <taxon>Actinomycetes</taxon>
        <taxon>Streptosporangiales</taxon>
        <taxon>Streptosporangiaceae</taxon>
        <taxon>Nonomuraea</taxon>
    </lineage>
</organism>
<dbReference type="Gene3D" id="3.40.50.1820">
    <property type="entry name" value="alpha/beta hydrolase"/>
    <property type="match status" value="1"/>
</dbReference>
<evidence type="ECO:0000313" key="5">
    <source>
        <dbReference type="EMBL" id="MEV4289177.1"/>
    </source>
</evidence>
<evidence type="ECO:0000256" key="3">
    <source>
        <dbReference type="ARBA" id="ARBA00022801"/>
    </source>
</evidence>
<feature type="domain" description="Epoxide hydrolase N-terminal" evidence="4">
    <location>
        <begin position="5"/>
        <end position="110"/>
    </location>
</feature>
<evidence type="ECO:0000313" key="6">
    <source>
        <dbReference type="Proteomes" id="UP001552427"/>
    </source>
</evidence>
<dbReference type="PANTHER" id="PTHR21661">
    <property type="entry name" value="EPOXIDE HYDROLASE 1-RELATED"/>
    <property type="match status" value="1"/>
</dbReference>
<reference evidence="5 6" key="1">
    <citation type="submission" date="2024-06" db="EMBL/GenBank/DDBJ databases">
        <title>The Natural Products Discovery Center: Release of the First 8490 Sequenced Strains for Exploring Actinobacteria Biosynthetic Diversity.</title>
        <authorList>
            <person name="Kalkreuter E."/>
            <person name="Kautsar S.A."/>
            <person name="Yang D."/>
            <person name="Bader C.D."/>
            <person name="Teijaro C.N."/>
            <person name="Fluegel L."/>
            <person name="Davis C.M."/>
            <person name="Simpson J.R."/>
            <person name="Lauterbach L."/>
            <person name="Steele A.D."/>
            <person name="Gui C."/>
            <person name="Meng S."/>
            <person name="Li G."/>
            <person name="Viehrig K."/>
            <person name="Ye F."/>
            <person name="Su P."/>
            <person name="Kiefer A.F."/>
            <person name="Nichols A."/>
            <person name="Cepeda A.J."/>
            <person name="Yan W."/>
            <person name="Fan B."/>
            <person name="Jiang Y."/>
            <person name="Adhikari A."/>
            <person name="Zheng C.-J."/>
            <person name="Schuster L."/>
            <person name="Cowan T.M."/>
            <person name="Smanski M.J."/>
            <person name="Chevrette M.G."/>
            <person name="De Carvalho L.P.S."/>
            <person name="Shen B."/>
        </authorList>
    </citation>
    <scope>NUCLEOTIDE SEQUENCE [LARGE SCALE GENOMIC DNA]</scope>
    <source>
        <strain evidence="5 6">NPDC049574</strain>
    </source>
</reference>
<dbReference type="RefSeq" id="WP_364454952.1">
    <property type="nucleotide sequence ID" value="NZ_JBFARM010000008.1"/>
</dbReference>
<dbReference type="PIRSF" id="PIRSF001112">
    <property type="entry name" value="Epoxide_hydrolase"/>
    <property type="match status" value="1"/>
</dbReference>
<dbReference type="PANTHER" id="PTHR21661:SF35">
    <property type="entry name" value="EPOXIDE HYDROLASE"/>
    <property type="match status" value="1"/>
</dbReference>
<dbReference type="SUPFAM" id="SSF53474">
    <property type="entry name" value="alpha/beta-Hydrolases"/>
    <property type="match status" value="1"/>
</dbReference>
<proteinExistence type="inferred from homology"/>
<dbReference type="GO" id="GO:0016787">
    <property type="term" value="F:hydrolase activity"/>
    <property type="evidence" value="ECO:0007669"/>
    <property type="project" value="UniProtKB-KW"/>
</dbReference>
<dbReference type="Pfam" id="PF06441">
    <property type="entry name" value="EHN"/>
    <property type="match status" value="1"/>
</dbReference>
<protein>
    <submittedName>
        <fullName evidence="5">Epoxide hydrolase family protein</fullName>
    </submittedName>
</protein>
<dbReference type="PRINTS" id="PR00412">
    <property type="entry name" value="EPOXHYDRLASE"/>
</dbReference>
<comment type="similarity">
    <text evidence="1">Belongs to the peptidase S33 family.</text>
</comment>
<keyword evidence="2" id="KW-0058">Aromatic hydrocarbons catabolism</keyword>
<evidence type="ECO:0000259" key="4">
    <source>
        <dbReference type="Pfam" id="PF06441"/>
    </source>
</evidence>
<dbReference type="InterPro" id="IPR000639">
    <property type="entry name" value="Epox_hydrolase-like"/>
</dbReference>
<dbReference type="InterPro" id="IPR010497">
    <property type="entry name" value="Epoxide_hydro_N"/>
</dbReference>
<accession>A0ABV3H9H5</accession>
<name>A0ABV3H9H5_9ACTN</name>
<gene>
    <name evidence="5" type="ORF">AB0K40_27020</name>
</gene>
<evidence type="ECO:0000256" key="1">
    <source>
        <dbReference type="ARBA" id="ARBA00010088"/>
    </source>
</evidence>
<sequence>MSDAIHPFRVDIPQADLDELAARLASTRWPGELPGVGWSYGVAQGHLEELVRYWRTEYDWRRHEARLNSFPQFTTTIDNQNIHFLHVRSPEPDAIPLIITHGWPSTVYEFLDLIGPLTDPRGHGAGRSAGEAPAFHVVIPSVPGFAFSGPTRETGWGVNRVARAWAELMRRLGYERYGAQGGDFGSMVSPELGRHAPDKVIGVHVNALVNASTPTDPDDLDRLSEAERELAREQEAWWYTHSGYATQMSTRPQTLAYALNDSPAGQLAWNLEWYVDWDPANKVQAPVDRDVLLTDLTIFWLTQTTGSAARLYYEGGDEGWGKRPAPSGVPTGVANFPGDKALRGLAELSHSIVHWSTPPRGGHFASVQAPDLLVEDIRTFFAMVNSRR</sequence>
<dbReference type="InterPro" id="IPR016292">
    <property type="entry name" value="Epoxide_hydrolase"/>
</dbReference>
<evidence type="ECO:0000256" key="2">
    <source>
        <dbReference type="ARBA" id="ARBA00022797"/>
    </source>
</evidence>
<comment type="caution">
    <text evidence="5">The sequence shown here is derived from an EMBL/GenBank/DDBJ whole genome shotgun (WGS) entry which is preliminary data.</text>
</comment>
<dbReference type="EMBL" id="JBFARM010000008">
    <property type="protein sequence ID" value="MEV4289177.1"/>
    <property type="molecule type" value="Genomic_DNA"/>
</dbReference>
<keyword evidence="3 5" id="KW-0378">Hydrolase</keyword>
<dbReference type="InterPro" id="IPR029058">
    <property type="entry name" value="AB_hydrolase_fold"/>
</dbReference>
<dbReference type="Proteomes" id="UP001552427">
    <property type="component" value="Unassembled WGS sequence"/>
</dbReference>
<keyword evidence="6" id="KW-1185">Reference proteome</keyword>